<accession>A0A1Y5I0V5</accession>
<protein>
    <recommendedName>
        <fullName evidence="2">SET domain-containing protein</fullName>
    </recommendedName>
</protein>
<name>A0A1Y5I0V5_OSTTA</name>
<feature type="compositionally biased region" description="Basic and acidic residues" evidence="1">
    <location>
        <begin position="196"/>
        <end position="215"/>
    </location>
</feature>
<dbReference type="AlphaFoldDB" id="A0A1Y5I0V5"/>
<dbReference type="Proteomes" id="UP000195557">
    <property type="component" value="Unassembled WGS sequence"/>
</dbReference>
<sequence length="235" mass="26095">MAAETCAVRPPMRLNGAQSRGAAHCWATRADGEPCARPSTSTCEIPYCDFHLKRGDEALEVRAHPSLGGKILVAARDLPRGYKTVYLGERKSWRECGRKGRDHAMHFLSRGGVIDPTPLGHAAQLQFMANPGPNEVSNNRSTNVFFGDARDPVGTLVGREFILFRPVPKGHQLLQWYGAEWFASRDIKRLDVGCEKYPAERKRGRRESDLADEKGSRKRGGGARKRRALAEATNK</sequence>
<evidence type="ECO:0000259" key="2">
    <source>
        <dbReference type="PROSITE" id="PS50280"/>
    </source>
</evidence>
<organism evidence="3">
    <name type="scientific">Ostreococcus tauri</name>
    <name type="common">Marine green alga</name>
    <dbReference type="NCBI Taxonomy" id="70448"/>
    <lineage>
        <taxon>Eukaryota</taxon>
        <taxon>Viridiplantae</taxon>
        <taxon>Chlorophyta</taxon>
        <taxon>Mamiellophyceae</taxon>
        <taxon>Mamiellales</taxon>
        <taxon>Bathycoccaceae</taxon>
        <taxon>Ostreococcus</taxon>
    </lineage>
</organism>
<evidence type="ECO:0000313" key="3">
    <source>
        <dbReference type="EMBL" id="OUS43169.1"/>
    </source>
</evidence>
<feature type="region of interest" description="Disordered" evidence="1">
    <location>
        <begin position="196"/>
        <end position="235"/>
    </location>
</feature>
<proteinExistence type="predicted"/>
<dbReference type="eggNOG" id="ENOG502SUF1">
    <property type="taxonomic scope" value="Eukaryota"/>
</dbReference>
<dbReference type="InterPro" id="IPR001214">
    <property type="entry name" value="SET_dom"/>
</dbReference>
<dbReference type="EMBL" id="KZ155835">
    <property type="protein sequence ID" value="OUS43169.1"/>
    <property type="molecule type" value="Genomic_DNA"/>
</dbReference>
<dbReference type="PROSITE" id="PS50280">
    <property type="entry name" value="SET"/>
    <property type="match status" value="1"/>
</dbReference>
<feature type="domain" description="SET" evidence="2">
    <location>
        <begin position="57"/>
        <end position="178"/>
    </location>
</feature>
<evidence type="ECO:0000256" key="1">
    <source>
        <dbReference type="SAM" id="MobiDB-lite"/>
    </source>
</evidence>
<feature type="compositionally biased region" description="Basic residues" evidence="1">
    <location>
        <begin position="216"/>
        <end position="227"/>
    </location>
</feature>
<reference evidence="3" key="1">
    <citation type="submission" date="2017-04" db="EMBL/GenBank/DDBJ databases">
        <title>Population genomics of picophytoplankton unveils novel chromosome hypervariability.</title>
        <authorList>
            <consortium name="DOE Joint Genome Institute"/>
            <person name="Blanc-Mathieu R."/>
            <person name="Krasovec M."/>
            <person name="Hebrard M."/>
            <person name="Yau S."/>
            <person name="Desgranges E."/>
            <person name="Martin J."/>
            <person name="Schackwitz W."/>
            <person name="Kuo A."/>
            <person name="Salin G."/>
            <person name="Donnadieu C."/>
            <person name="Desdevises Y."/>
            <person name="Sanchez-Ferandin S."/>
            <person name="Moreau H."/>
            <person name="Rivals E."/>
            <person name="Grigoriev I.V."/>
            <person name="Grimsley N."/>
            <person name="Eyre-Walker A."/>
            <person name="Piganeau G."/>
        </authorList>
    </citation>
    <scope>NUCLEOTIDE SEQUENCE [LARGE SCALE GENOMIC DNA]</scope>
    <source>
        <strain evidence="3">RCC 1115</strain>
    </source>
</reference>
<gene>
    <name evidence="3" type="ORF">BE221DRAFT_195209</name>
</gene>